<keyword evidence="5 6" id="KW-0472">Membrane</keyword>
<dbReference type="InterPro" id="IPR003740">
    <property type="entry name" value="YitT"/>
</dbReference>
<dbReference type="AlphaFoldDB" id="A0AAW5CR44"/>
<protein>
    <submittedName>
        <fullName evidence="7">YitT family protein</fullName>
    </submittedName>
</protein>
<evidence type="ECO:0000313" key="7">
    <source>
        <dbReference type="EMBL" id="MCG5032921.1"/>
    </source>
</evidence>
<feature type="transmembrane region" description="Helical" evidence="6">
    <location>
        <begin position="107"/>
        <end position="125"/>
    </location>
</feature>
<reference evidence="7" key="1">
    <citation type="submission" date="2022-01" db="EMBL/GenBank/DDBJ databases">
        <title>Collection of gut derived symbiotic bacterial strains cultured from healthy donors.</title>
        <authorList>
            <person name="Lin H."/>
            <person name="Kohout C."/>
            <person name="Waligurski E."/>
            <person name="Pamer E.G."/>
        </authorList>
    </citation>
    <scope>NUCLEOTIDE SEQUENCE</scope>
    <source>
        <strain evidence="7">DFI.1.11</strain>
    </source>
</reference>
<evidence type="ECO:0000256" key="2">
    <source>
        <dbReference type="ARBA" id="ARBA00022475"/>
    </source>
</evidence>
<comment type="caution">
    <text evidence="7">The sequence shown here is derived from an EMBL/GenBank/DDBJ whole genome shotgun (WGS) entry which is preliminary data.</text>
</comment>
<dbReference type="Proteomes" id="UP001200089">
    <property type="component" value="Unassembled WGS sequence"/>
</dbReference>
<proteinExistence type="predicted"/>
<feature type="transmembrane region" description="Helical" evidence="6">
    <location>
        <begin position="77"/>
        <end position="95"/>
    </location>
</feature>
<accession>A0AAW5CR44</accession>
<evidence type="ECO:0000256" key="5">
    <source>
        <dbReference type="ARBA" id="ARBA00023136"/>
    </source>
</evidence>
<dbReference type="InterPro" id="IPR015867">
    <property type="entry name" value="N-reg_PII/ATP_PRibTrfase_C"/>
</dbReference>
<dbReference type="PROSITE" id="PS51257">
    <property type="entry name" value="PROKAR_LIPOPROTEIN"/>
    <property type="match status" value="1"/>
</dbReference>
<feature type="transmembrane region" description="Helical" evidence="6">
    <location>
        <begin position="51"/>
        <end position="72"/>
    </location>
</feature>
<evidence type="ECO:0000256" key="3">
    <source>
        <dbReference type="ARBA" id="ARBA00022692"/>
    </source>
</evidence>
<keyword evidence="2" id="KW-1003">Cell membrane</keyword>
<evidence type="ECO:0000256" key="6">
    <source>
        <dbReference type="SAM" id="Phobius"/>
    </source>
</evidence>
<sequence length="278" mass="30580">MNKKIKTLFSYLMIIVGAILASFFVACILLPNDAINYGTAGIAIIISKLTGYNLSLCVLLVFLPFLIAGVILIGKYFFVKTFVGFVVYTIGLSYFEKIPFELNTEHFIAVAFGGAILGVGLSLILRNGGCIDGSEIFANIIVKKIYNHSGKDYSISYILIAFNACVYGAVFVLLDRDSALLSLLVYIVATSIIDHFTDHFEALKQVTIITKDPDAIICDIKEELNKTCTIINSSGVIAGENKTLICYVNYFELQKVKEIISRNKGSFSTVSTIDEILR</sequence>
<dbReference type="Gene3D" id="3.30.70.120">
    <property type="match status" value="1"/>
</dbReference>
<dbReference type="GO" id="GO:0005886">
    <property type="term" value="C:plasma membrane"/>
    <property type="evidence" value="ECO:0007669"/>
    <property type="project" value="UniProtKB-SubCell"/>
</dbReference>
<dbReference type="EMBL" id="JAKNDE010000004">
    <property type="protein sequence ID" value="MCG5032921.1"/>
    <property type="molecule type" value="Genomic_DNA"/>
</dbReference>
<name>A0AAW5CR44_9FIRM</name>
<comment type="subcellular location">
    <subcellularLocation>
        <location evidence="1">Cell membrane</location>
        <topology evidence="1">Multi-pass membrane protein</topology>
    </subcellularLocation>
</comment>
<organism evidence="7 8">
    <name type="scientific">Blautia massiliensis</name>
    <name type="common">ex Durand et al. 2017</name>
    <dbReference type="NCBI Taxonomy" id="1737424"/>
    <lineage>
        <taxon>Bacteria</taxon>
        <taxon>Bacillati</taxon>
        <taxon>Bacillota</taxon>
        <taxon>Clostridia</taxon>
        <taxon>Lachnospirales</taxon>
        <taxon>Lachnospiraceae</taxon>
        <taxon>Blautia</taxon>
    </lineage>
</organism>
<keyword evidence="4 6" id="KW-1133">Transmembrane helix</keyword>
<feature type="transmembrane region" description="Helical" evidence="6">
    <location>
        <begin position="153"/>
        <end position="173"/>
    </location>
</feature>
<keyword evidence="3 6" id="KW-0812">Transmembrane</keyword>
<evidence type="ECO:0000313" key="8">
    <source>
        <dbReference type="Proteomes" id="UP001200089"/>
    </source>
</evidence>
<gene>
    <name evidence="7" type="ORF">L0P48_04725</name>
</gene>
<dbReference type="PIRSF" id="PIRSF006483">
    <property type="entry name" value="Membrane_protein_YitT"/>
    <property type="match status" value="1"/>
</dbReference>
<evidence type="ECO:0000256" key="4">
    <source>
        <dbReference type="ARBA" id="ARBA00022989"/>
    </source>
</evidence>
<feature type="transmembrane region" description="Helical" evidence="6">
    <location>
        <begin position="12"/>
        <end position="31"/>
    </location>
</feature>
<dbReference type="InterPro" id="IPR051461">
    <property type="entry name" value="UPF0750_membrane"/>
</dbReference>
<dbReference type="Pfam" id="PF02588">
    <property type="entry name" value="YitT_membrane"/>
    <property type="match status" value="1"/>
</dbReference>
<evidence type="ECO:0000256" key="1">
    <source>
        <dbReference type="ARBA" id="ARBA00004651"/>
    </source>
</evidence>
<dbReference type="PANTHER" id="PTHR33545">
    <property type="entry name" value="UPF0750 MEMBRANE PROTEIN YITT-RELATED"/>
    <property type="match status" value="1"/>
</dbReference>
<dbReference type="PANTHER" id="PTHR33545:SF5">
    <property type="entry name" value="UPF0750 MEMBRANE PROTEIN YITT"/>
    <property type="match status" value="1"/>
</dbReference>
<dbReference type="RefSeq" id="WP_237971447.1">
    <property type="nucleotide sequence ID" value="NZ_JAKNDE010000004.1"/>
</dbReference>